<evidence type="ECO:0000259" key="1">
    <source>
        <dbReference type="PROSITE" id="PS50994"/>
    </source>
</evidence>
<dbReference type="InterPro" id="IPR041588">
    <property type="entry name" value="Integrase_H2C2"/>
</dbReference>
<evidence type="ECO:0000313" key="3">
    <source>
        <dbReference type="EMBL" id="GBO02340.1"/>
    </source>
</evidence>
<dbReference type="Gene3D" id="3.30.420.10">
    <property type="entry name" value="Ribonuclease H-like superfamily/Ribonuclease H"/>
    <property type="match status" value="1"/>
</dbReference>
<dbReference type="InterPro" id="IPR012337">
    <property type="entry name" value="RNaseH-like_sf"/>
</dbReference>
<dbReference type="SUPFAM" id="SSF53098">
    <property type="entry name" value="Ribonuclease H-like"/>
    <property type="match status" value="1"/>
</dbReference>
<dbReference type="Pfam" id="PF05380">
    <property type="entry name" value="Peptidase_A17"/>
    <property type="match status" value="1"/>
</dbReference>
<organism evidence="4 6">
    <name type="scientific">Araneus ventricosus</name>
    <name type="common">Orbweaver spider</name>
    <name type="synonym">Epeira ventricosa</name>
    <dbReference type="NCBI Taxonomy" id="182803"/>
    <lineage>
        <taxon>Eukaryota</taxon>
        <taxon>Metazoa</taxon>
        <taxon>Ecdysozoa</taxon>
        <taxon>Arthropoda</taxon>
        <taxon>Chelicerata</taxon>
        <taxon>Arachnida</taxon>
        <taxon>Araneae</taxon>
        <taxon>Araneomorphae</taxon>
        <taxon>Entelegynae</taxon>
        <taxon>Araneoidea</taxon>
        <taxon>Araneidae</taxon>
        <taxon>Araneus</taxon>
    </lineage>
</organism>
<evidence type="ECO:0000313" key="6">
    <source>
        <dbReference type="Proteomes" id="UP000499080"/>
    </source>
</evidence>
<dbReference type="PANTHER" id="PTHR47331:SF1">
    <property type="entry name" value="GAG-LIKE PROTEIN"/>
    <property type="match status" value="1"/>
</dbReference>
<comment type="caution">
    <text evidence="4">The sequence shown here is derived from an EMBL/GenBank/DDBJ whole genome shotgun (WGS) entry which is preliminary data.</text>
</comment>
<gene>
    <name evidence="4" type="ORF">AVEN_236193_1</name>
    <name evidence="5" type="ORF">AVEN_245637_1</name>
    <name evidence="2" type="ORF">AVEN_259420_1</name>
    <name evidence="3" type="ORF">AVEN_52882_1</name>
</gene>
<dbReference type="SUPFAM" id="SSF56672">
    <property type="entry name" value="DNA/RNA polymerases"/>
    <property type="match status" value="1"/>
</dbReference>
<dbReference type="EMBL" id="BGPR01030097">
    <property type="protein sequence ID" value="GBO02356.1"/>
    <property type="molecule type" value="Genomic_DNA"/>
</dbReference>
<dbReference type="InterPro" id="IPR040676">
    <property type="entry name" value="DUF5641"/>
</dbReference>
<proteinExistence type="predicted"/>
<evidence type="ECO:0000313" key="5">
    <source>
        <dbReference type="EMBL" id="GBO02357.1"/>
    </source>
</evidence>
<dbReference type="GO" id="GO:0042575">
    <property type="term" value="C:DNA polymerase complex"/>
    <property type="evidence" value="ECO:0007669"/>
    <property type="project" value="UniProtKB-ARBA"/>
</dbReference>
<accession>A0A4Y2TT74</accession>
<dbReference type="GO" id="GO:0071897">
    <property type="term" value="P:DNA biosynthetic process"/>
    <property type="evidence" value="ECO:0007669"/>
    <property type="project" value="UniProtKB-ARBA"/>
</dbReference>
<dbReference type="InterPro" id="IPR001584">
    <property type="entry name" value="Integrase_cat-core"/>
</dbReference>
<dbReference type="InterPro" id="IPR036397">
    <property type="entry name" value="RNaseH_sf"/>
</dbReference>
<dbReference type="Pfam" id="PF17921">
    <property type="entry name" value="Integrase_H2C2"/>
    <property type="match status" value="1"/>
</dbReference>
<dbReference type="InterPro" id="IPR008042">
    <property type="entry name" value="Retrotrans_Pao"/>
</dbReference>
<dbReference type="GO" id="GO:0015074">
    <property type="term" value="P:DNA integration"/>
    <property type="evidence" value="ECO:0007669"/>
    <property type="project" value="InterPro"/>
</dbReference>
<dbReference type="Gene3D" id="3.30.70.270">
    <property type="match status" value="1"/>
</dbReference>
<dbReference type="Proteomes" id="UP000499080">
    <property type="component" value="Unassembled WGS sequence"/>
</dbReference>
<dbReference type="InterPro" id="IPR043128">
    <property type="entry name" value="Rev_trsase/Diguanyl_cyclase"/>
</dbReference>
<dbReference type="PANTHER" id="PTHR47331">
    <property type="entry name" value="PHD-TYPE DOMAIN-CONTAINING PROTEIN"/>
    <property type="match status" value="1"/>
</dbReference>
<dbReference type="EMBL" id="BGPR01030098">
    <property type="protein sequence ID" value="GBO02357.1"/>
    <property type="molecule type" value="Genomic_DNA"/>
</dbReference>
<reference evidence="4 6" key="1">
    <citation type="journal article" date="2019" name="Sci. Rep.">
        <title>Orb-weaving spider Araneus ventricosus genome elucidates the spidroin gene catalogue.</title>
        <authorList>
            <person name="Kono N."/>
            <person name="Nakamura H."/>
            <person name="Ohtoshi R."/>
            <person name="Moran D.A.P."/>
            <person name="Shinohara A."/>
            <person name="Yoshida Y."/>
            <person name="Fujiwara M."/>
            <person name="Mori M."/>
            <person name="Tomita M."/>
            <person name="Arakawa K."/>
        </authorList>
    </citation>
    <scope>NUCLEOTIDE SEQUENCE [LARGE SCALE GENOMIC DNA]</scope>
</reference>
<dbReference type="GO" id="GO:0003676">
    <property type="term" value="F:nucleic acid binding"/>
    <property type="evidence" value="ECO:0007669"/>
    <property type="project" value="InterPro"/>
</dbReference>
<name>A0A4Y2TT74_ARAVE</name>
<protein>
    <recommendedName>
        <fullName evidence="1">Integrase catalytic domain-containing protein</fullName>
    </recommendedName>
</protein>
<keyword evidence="6" id="KW-1185">Reference proteome</keyword>
<sequence length="917" mass="105668">MRIVFDASSSHNFQNLSLNDCLWPGPNLNSNIFDILINFRLNKFAIISDTEKAFLQLTLAEKDSDAVRFLWTENDTLQIYRFNRVLFGVRTSPFLLSASIKTHLKKFHDVFPTTTECLNRRLYVDDFISGADSLQDALEISTQAVSIMDQASMMLRKWTTNSDELRQLWKREVHPPSFVDEVNFLVRRTAPRYSKTWCQWFSEVPRLSELQVPRYVLSASTGEPTDVLELHCFCDASQKAYGVVIYTRVVKDCNVEVNLLVSKSRVAPLTKITFPRLELLGALLAARLASKVKPIVDLKRPSKVFFWTDSKITLHWIKGSSKRCKPFVSNRVTEIQSLCDTSAWAHCPGKQNPADFLSRGVNVEILLNGDLWWKGPQFLREVDFPTDTGNDDTSISLHDISDELKKKSDYSPLTFTVLNHNSFIDGILKISNNYMSIILVMCYVLRFIHNVKNIERLAGHLFIKELQRAEIYLVQLVQQREFAEEIKNPRKGVTVPSNSKVKSLNFFLDESGILRVSCRLKYSDLSLDEKHPIILPDKHILTLIIVRYCHLKYLHVGPNALLYHIRRKFWIINGRNVCRKVVFQCIACFKNKPVLESQIMGDLPRERVTPSFPFCYVGIDFCGLFHIKFKNQRKEILNKLYVCIFVCLNTKAIHLDFVSNLNSDAFIACFKHFFSCSGESLKIFSDNAKNFVGASTELKKLYKMVSHPNETLANFLLSENIEWKFIPPNSPNFGGLWEAGFKSFKHHLKRVVGNAHLTLEDFLTIILEIESVLNSRPLTPLSTEFDNFETLSPGHFLIGRPLTSIVEADLLNIRENRLSKWKKITKYSQQIWRLWKKDYLNTLQQRSKWMFSKNNVILGALVLIKDENMPSVKWLTGRIFEIIISKDEKVRVVNVSLPTGKTLERNIRDACVLPIND</sequence>
<evidence type="ECO:0000313" key="4">
    <source>
        <dbReference type="EMBL" id="GBO02356.1"/>
    </source>
</evidence>
<feature type="domain" description="Integrase catalytic" evidence="1">
    <location>
        <begin position="609"/>
        <end position="801"/>
    </location>
</feature>
<dbReference type="OrthoDB" id="6630969at2759"/>
<dbReference type="Gene3D" id="3.10.10.10">
    <property type="entry name" value="HIV Type 1 Reverse Transcriptase, subunit A, domain 1"/>
    <property type="match status" value="1"/>
</dbReference>
<dbReference type="AlphaFoldDB" id="A0A4Y2TT74"/>
<dbReference type="Pfam" id="PF18701">
    <property type="entry name" value="DUF5641"/>
    <property type="match status" value="1"/>
</dbReference>
<dbReference type="PROSITE" id="PS50994">
    <property type="entry name" value="INTEGRASE"/>
    <property type="match status" value="1"/>
</dbReference>
<dbReference type="EMBL" id="BGPR01030089">
    <property type="protein sequence ID" value="GBO02336.1"/>
    <property type="molecule type" value="Genomic_DNA"/>
</dbReference>
<evidence type="ECO:0000313" key="2">
    <source>
        <dbReference type="EMBL" id="GBO02336.1"/>
    </source>
</evidence>
<dbReference type="EMBL" id="BGPR01030090">
    <property type="protein sequence ID" value="GBO02340.1"/>
    <property type="molecule type" value="Genomic_DNA"/>
</dbReference>
<dbReference type="InterPro" id="IPR043502">
    <property type="entry name" value="DNA/RNA_pol_sf"/>
</dbReference>